<protein>
    <submittedName>
        <fullName evidence="5">LuxR family transcriptional regulator</fullName>
    </submittedName>
</protein>
<gene>
    <name evidence="5" type="primary">cerR</name>
    <name evidence="5" type="ORF">So717_36460</name>
</gene>
<dbReference type="InterPro" id="IPR016032">
    <property type="entry name" value="Sig_transdc_resp-reg_C-effctor"/>
</dbReference>
<dbReference type="Gene3D" id="3.30.450.80">
    <property type="entry name" value="Transcription factor LuxR-like, autoinducer-binding domain"/>
    <property type="match status" value="1"/>
</dbReference>
<organism evidence="5 6">
    <name type="scientific">Roseobacter cerasinus</name>
    <dbReference type="NCBI Taxonomy" id="2602289"/>
    <lineage>
        <taxon>Bacteria</taxon>
        <taxon>Pseudomonadati</taxon>
        <taxon>Pseudomonadota</taxon>
        <taxon>Alphaproteobacteria</taxon>
        <taxon>Rhodobacterales</taxon>
        <taxon>Roseobacteraceae</taxon>
        <taxon>Roseobacter</taxon>
    </lineage>
</organism>
<dbReference type="InterPro" id="IPR036388">
    <property type="entry name" value="WH-like_DNA-bd_sf"/>
</dbReference>
<dbReference type="Pfam" id="PF00196">
    <property type="entry name" value="GerE"/>
    <property type="match status" value="1"/>
</dbReference>
<dbReference type="Pfam" id="PF03472">
    <property type="entry name" value="Autoind_bind"/>
    <property type="match status" value="1"/>
</dbReference>
<dbReference type="SUPFAM" id="SSF75516">
    <property type="entry name" value="Pheromone-binding domain of LuxR-like quorum-sensing transcription factors"/>
    <property type="match status" value="1"/>
</dbReference>
<dbReference type="GO" id="GO:0003677">
    <property type="term" value="F:DNA binding"/>
    <property type="evidence" value="ECO:0007669"/>
    <property type="project" value="UniProtKB-KW"/>
</dbReference>
<dbReference type="Proteomes" id="UP000436522">
    <property type="component" value="Unassembled WGS sequence"/>
</dbReference>
<dbReference type="SUPFAM" id="SSF46894">
    <property type="entry name" value="C-terminal effector domain of the bipartite response regulators"/>
    <property type="match status" value="1"/>
</dbReference>
<dbReference type="InterPro" id="IPR005143">
    <property type="entry name" value="TF_LuxR_autoind-bd_dom"/>
</dbReference>
<dbReference type="SMART" id="SM00421">
    <property type="entry name" value="HTH_LUXR"/>
    <property type="match status" value="1"/>
</dbReference>
<dbReference type="PROSITE" id="PS50043">
    <property type="entry name" value="HTH_LUXR_2"/>
    <property type="match status" value="1"/>
</dbReference>
<keyword evidence="1" id="KW-0805">Transcription regulation</keyword>
<proteinExistence type="predicted"/>
<dbReference type="InterPro" id="IPR036693">
    <property type="entry name" value="TF_LuxR_autoind-bd_dom_sf"/>
</dbReference>
<dbReference type="CDD" id="cd06170">
    <property type="entry name" value="LuxR_C_like"/>
    <property type="match status" value="1"/>
</dbReference>
<evidence type="ECO:0000313" key="5">
    <source>
        <dbReference type="EMBL" id="GFE51893.1"/>
    </source>
</evidence>
<accession>A0A640VUQ7</accession>
<evidence type="ECO:0000313" key="6">
    <source>
        <dbReference type="Proteomes" id="UP000436522"/>
    </source>
</evidence>
<dbReference type="Gene3D" id="1.10.10.10">
    <property type="entry name" value="Winged helix-like DNA-binding domain superfamily/Winged helix DNA-binding domain"/>
    <property type="match status" value="1"/>
</dbReference>
<keyword evidence="2" id="KW-0238">DNA-binding</keyword>
<dbReference type="AlphaFoldDB" id="A0A640VUQ7"/>
<dbReference type="PANTHER" id="PTHR44688:SF16">
    <property type="entry name" value="DNA-BINDING TRANSCRIPTIONAL ACTIVATOR DEVR_DOSR"/>
    <property type="match status" value="1"/>
</dbReference>
<feature type="domain" description="HTH luxR-type" evidence="4">
    <location>
        <begin position="167"/>
        <end position="232"/>
    </location>
</feature>
<dbReference type="PANTHER" id="PTHR44688">
    <property type="entry name" value="DNA-BINDING TRANSCRIPTIONAL ACTIVATOR DEVR_DOSR"/>
    <property type="match status" value="1"/>
</dbReference>
<dbReference type="PRINTS" id="PR00038">
    <property type="entry name" value="HTHLUXR"/>
</dbReference>
<evidence type="ECO:0000259" key="4">
    <source>
        <dbReference type="PROSITE" id="PS50043"/>
    </source>
</evidence>
<keyword evidence="6" id="KW-1185">Reference proteome</keyword>
<evidence type="ECO:0000256" key="3">
    <source>
        <dbReference type="ARBA" id="ARBA00023163"/>
    </source>
</evidence>
<dbReference type="GO" id="GO:0006355">
    <property type="term" value="P:regulation of DNA-templated transcription"/>
    <property type="evidence" value="ECO:0007669"/>
    <property type="project" value="InterPro"/>
</dbReference>
<evidence type="ECO:0000256" key="2">
    <source>
        <dbReference type="ARBA" id="ARBA00023125"/>
    </source>
</evidence>
<dbReference type="OrthoDB" id="9803630at2"/>
<reference evidence="5 6" key="1">
    <citation type="submission" date="2019-12" db="EMBL/GenBank/DDBJ databases">
        <title>Roseobacter cerasinus sp. nov., isolated from seawater around aquaculture.</title>
        <authorList>
            <person name="Muramatsu S."/>
            <person name="Takabe Y."/>
            <person name="Mori K."/>
            <person name="Takaichi S."/>
            <person name="Hanada S."/>
        </authorList>
    </citation>
    <scope>NUCLEOTIDE SEQUENCE [LARGE SCALE GENOMIC DNA]</scope>
    <source>
        <strain evidence="5 6">AI77</strain>
    </source>
</reference>
<keyword evidence="3" id="KW-0804">Transcription</keyword>
<sequence>MSDTLNKTLDRIVEANATADAIRIVQDNYAHDFTTFHLLANPAEKLDNPFVRTTYPDAWVTHYLLNNYAVVDPVVERALSEGESFGWHELPPSPKAQGMLKAAEQYGVGQSGYSFVYQDSRGRRGLFSLNSRMPRREWIGYIEPLVDDFETMLPILQAKAVSEAAAESHDAPQLTRRECECLRLSSEGKSYSEIAIILSLSEHTVRSYLKLARIKLDCVTLAQAVAKAVRMRII</sequence>
<dbReference type="InterPro" id="IPR000792">
    <property type="entry name" value="Tscrpt_reg_LuxR_C"/>
</dbReference>
<dbReference type="RefSeq" id="WP_159980073.1">
    <property type="nucleotide sequence ID" value="NZ_BLIV01000008.1"/>
</dbReference>
<name>A0A640VUQ7_9RHOB</name>
<comment type="caution">
    <text evidence="5">The sequence shown here is derived from an EMBL/GenBank/DDBJ whole genome shotgun (WGS) entry which is preliminary data.</text>
</comment>
<dbReference type="EMBL" id="BLIV01000008">
    <property type="protein sequence ID" value="GFE51893.1"/>
    <property type="molecule type" value="Genomic_DNA"/>
</dbReference>
<evidence type="ECO:0000256" key="1">
    <source>
        <dbReference type="ARBA" id="ARBA00023015"/>
    </source>
</evidence>